<dbReference type="InterPro" id="IPR017850">
    <property type="entry name" value="Alkaline_phosphatase_core_sf"/>
</dbReference>
<sequence>AIGCGKSLRDERLAPFPRTPHAVKVHRQEYYAIVTHMDEQIGRILDALQASAKAERTVIFFSADHGLAVGHHGLMGKQNLFDPSVRVPLVVTGPGVAKGKRIAAPVYLQDIMPTTLDLARAPAPDHVQFRSLMPVLRGERDRSYDAIYGAYRDLQRMVADDGYKMILYPKVPTVLLFNLREDPLEMHNLAEAPASRPILKRLAATLQRLQKEAGDSLDLTKAFPGMM</sequence>
<feature type="non-terminal residue" evidence="2">
    <location>
        <position position="1"/>
    </location>
</feature>
<dbReference type="EMBL" id="BARS01041057">
    <property type="protein sequence ID" value="GAG41402.1"/>
    <property type="molecule type" value="Genomic_DNA"/>
</dbReference>
<dbReference type="Gene3D" id="3.40.720.10">
    <property type="entry name" value="Alkaline Phosphatase, subunit A"/>
    <property type="match status" value="1"/>
</dbReference>
<evidence type="ECO:0000313" key="2">
    <source>
        <dbReference type="EMBL" id="GAG41402.1"/>
    </source>
</evidence>
<proteinExistence type="predicted"/>
<dbReference type="PANTHER" id="PTHR46615:SF1">
    <property type="entry name" value="ARYLSULFATASE K"/>
    <property type="match status" value="1"/>
</dbReference>
<dbReference type="GO" id="GO:0015024">
    <property type="term" value="F:glucuronate-2-sulfatase activity"/>
    <property type="evidence" value="ECO:0007669"/>
    <property type="project" value="TreeGrafter"/>
</dbReference>
<feature type="domain" description="N-sulphoglucosamine sulphohydrolase C-terminal" evidence="1">
    <location>
        <begin position="70"/>
        <end position="211"/>
    </location>
</feature>
<dbReference type="Pfam" id="PF16347">
    <property type="entry name" value="SGSH_C"/>
    <property type="match status" value="1"/>
</dbReference>
<dbReference type="PANTHER" id="PTHR46615">
    <property type="entry name" value="ARYLSULFATASE K"/>
    <property type="match status" value="1"/>
</dbReference>
<dbReference type="AlphaFoldDB" id="X0Y220"/>
<dbReference type="SUPFAM" id="SSF53649">
    <property type="entry name" value="Alkaline phosphatase-like"/>
    <property type="match status" value="1"/>
</dbReference>
<dbReference type="InterPro" id="IPR032506">
    <property type="entry name" value="SGSH_C"/>
</dbReference>
<dbReference type="InterPro" id="IPR051849">
    <property type="entry name" value="GAG-degrading_sulfatase"/>
</dbReference>
<evidence type="ECO:0000259" key="1">
    <source>
        <dbReference type="Pfam" id="PF16347"/>
    </source>
</evidence>
<protein>
    <recommendedName>
        <fullName evidence="1">N-sulphoglucosamine sulphohydrolase C-terminal domain-containing protein</fullName>
    </recommendedName>
</protein>
<comment type="caution">
    <text evidence="2">The sequence shown here is derived from an EMBL/GenBank/DDBJ whole genome shotgun (WGS) entry which is preliminary data.</text>
</comment>
<gene>
    <name evidence="2" type="ORF">S01H1_62505</name>
</gene>
<reference evidence="2" key="1">
    <citation type="journal article" date="2014" name="Front. Microbiol.">
        <title>High frequency of phylogenetically diverse reductive dehalogenase-homologous genes in deep subseafloor sedimentary metagenomes.</title>
        <authorList>
            <person name="Kawai M."/>
            <person name="Futagami T."/>
            <person name="Toyoda A."/>
            <person name="Takaki Y."/>
            <person name="Nishi S."/>
            <person name="Hori S."/>
            <person name="Arai W."/>
            <person name="Tsubouchi T."/>
            <person name="Morono Y."/>
            <person name="Uchiyama I."/>
            <person name="Ito T."/>
            <person name="Fujiyama A."/>
            <person name="Inagaki F."/>
            <person name="Takami H."/>
        </authorList>
    </citation>
    <scope>NUCLEOTIDE SEQUENCE</scope>
    <source>
        <strain evidence="2">Expedition CK06-06</strain>
    </source>
</reference>
<accession>X0Y220</accession>
<dbReference type="GO" id="GO:0004065">
    <property type="term" value="F:arylsulfatase activity"/>
    <property type="evidence" value="ECO:0007669"/>
    <property type="project" value="TreeGrafter"/>
</dbReference>
<name>X0Y220_9ZZZZ</name>
<organism evidence="2">
    <name type="scientific">marine sediment metagenome</name>
    <dbReference type="NCBI Taxonomy" id="412755"/>
    <lineage>
        <taxon>unclassified sequences</taxon>
        <taxon>metagenomes</taxon>
        <taxon>ecological metagenomes</taxon>
    </lineage>
</organism>